<dbReference type="Pfam" id="PF18052">
    <property type="entry name" value="Rx_N"/>
    <property type="match status" value="1"/>
</dbReference>
<name>A0A835KPR4_9POAL</name>
<feature type="compositionally biased region" description="Gly residues" evidence="7">
    <location>
        <begin position="956"/>
        <end position="967"/>
    </location>
</feature>
<accession>A0A835KPR4</accession>
<evidence type="ECO:0000259" key="8">
    <source>
        <dbReference type="Pfam" id="PF00931"/>
    </source>
</evidence>
<feature type="region of interest" description="Disordered" evidence="7">
    <location>
        <begin position="948"/>
        <end position="967"/>
    </location>
</feature>
<dbReference type="Pfam" id="PF25019">
    <property type="entry name" value="LRR_R13L1-DRL21"/>
    <property type="match status" value="1"/>
</dbReference>
<evidence type="ECO:0000313" key="11">
    <source>
        <dbReference type="EMBL" id="KAF8762899.1"/>
    </source>
</evidence>
<evidence type="ECO:0000256" key="5">
    <source>
        <dbReference type="ARBA" id="ARBA00022821"/>
    </source>
</evidence>
<sequence length="1278" mass="142752">MIGAALSVVGTAMAPFKDSLLEKWAASVNLGPNVKALELELLAVQALLEPAIGKEIVDNSALKKLLVILQELGYDAEDVLDELDYFRIQDELDNTSDTAEKHAKSCAHNLAFHAKAVGKQICLPACLFATNAGAERKTNWRFNGCKPKLSSRACCNASHVVGKCFPCSSLPCVLNEDDDNDGRSMRNTPPRNHRDKEPPKLRFNRVDASKKMQHIVEQLRIVRGIVSSTITTLGPNWTTASNIEQSRPMTTSELSEPELYGRGLMMNSIIHDITEGKHAGDLLTVIPIVGPGGIGKTTLAQHIYHNEKVQKHFEVKVWKCVSLKFNANNLIEEIKKHIPQVNGENSTSTAGELIGQRLKDRRFLLVLDDIWDCSETGWQQLLVPFKKSQAQGNIIIVTTRLTSQAQIMIQNIDRPITLQGLEHDKFMELFLAIVFGNEKFGEIHTFFIETGEAIARKLKGSPLAAKTVGDISNLVKLRRFLVESYSSIAEVGKLKSLQELRRFEVKQECRGFELRQIGDLVELCGSLCIAGLENVQITEEADEAKLIQKKRLQELILCWDRQRPTNNDSAIEEHVLERLKPSSNLQNLSIIGNKGDNYPSWLGTSLSVKNLEYLCLDDVAWKTFPAIGELCLVNVSGEEIPNIMQEKRFNIMPEKRFENLKRLELMELPQLNRWAVHAPCQLFPFLEVIEIRYCSNLVELSFSHSACCRQEKLANGNLFPNKLSSLKIDSCHQLSSFPTPLPWINEATCYIDMKDIGSPCLQKLNFHSEDSLTIEGKDNPDSTFWNVLAFHNLTKLKEFDIRGCPPPQLHHLQMLSSLRKLCMPCSSKAFPFVDGDSHFKYQLPVEELNIEKWSASGKELTQLLTYFPKLSELMLWHCENISGLGVMGQQPMETPGPSSSAKKLDEQCQQQDDLIVLEQDGLFLLPPQLQVLWIYDCPKLSLCSNPHDDNKEEGRTGGGGGGGGGGGLQGSSLRRLSINSLPNFLSSYSSSAVYSFLFPNSLENLILLNEVGMETLPLSNLSSLTRLDIEGCGDLRGKGLLSLLAQGCLTELIVKGTPNFFVDSDISQVHEQEFPSYSSKLQLLSTDDVAGVTAAPICRLLVSSLTKLSIWDDKVVERFTEEQEILLFANSLEEIMFSYCDNLQYLPAWLHRLPNLKRLLIDGCKSIQMLPKGSLPSSLQELQIKYCPKIRSLPEEGLPSSVQVLEIWDCPKIGSLTKDGLPSSLQKLVIFECPGIQSLPKVDDLPSSLRELDIMRCGNEELKRQCRRLIGIIPIVKA</sequence>
<dbReference type="SUPFAM" id="SSF52540">
    <property type="entry name" value="P-loop containing nucleoside triphosphate hydrolases"/>
    <property type="match status" value="1"/>
</dbReference>
<dbReference type="Proteomes" id="UP000636709">
    <property type="component" value="Unassembled WGS sequence"/>
</dbReference>
<dbReference type="PRINTS" id="PR00364">
    <property type="entry name" value="DISEASERSIST"/>
</dbReference>
<evidence type="ECO:0008006" key="13">
    <source>
        <dbReference type="Google" id="ProtNLM"/>
    </source>
</evidence>
<dbReference type="InterPro" id="IPR041118">
    <property type="entry name" value="Rx_N"/>
</dbReference>
<evidence type="ECO:0000256" key="1">
    <source>
        <dbReference type="ARBA" id="ARBA00008894"/>
    </source>
</evidence>
<keyword evidence="5" id="KW-0611">Plant defense</keyword>
<dbReference type="GO" id="GO:0006952">
    <property type="term" value="P:defense response"/>
    <property type="evidence" value="ECO:0007669"/>
    <property type="project" value="UniProtKB-KW"/>
</dbReference>
<dbReference type="Gene3D" id="3.40.50.300">
    <property type="entry name" value="P-loop containing nucleotide triphosphate hydrolases"/>
    <property type="match status" value="1"/>
</dbReference>
<evidence type="ECO:0000256" key="7">
    <source>
        <dbReference type="SAM" id="MobiDB-lite"/>
    </source>
</evidence>
<dbReference type="AlphaFoldDB" id="A0A835KPR4"/>
<evidence type="ECO:0000259" key="9">
    <source>
        <dbReference type="Pfam" id="PF18052"/>
    </source>
</evidence>
<keyword evidence="6" id="KW-0067">ATP-binding</keyword>
<dbReference type="InterPro" id="IPR032675">
    <property type="entry name" value="LRR_dom_sf"/>
</dbReference>
<dbReference type="SUPFAM" id="SSF52058">
    <property type="entry name" value="L domain-like"/>
    <property type="match status" value="3"/>
</dbReference>
<evidence type="ECO:0000259" key="10">
    <source>
        <dbReference type="Pfam" id="PF25019"/>
    </source>
</evidence>
<evidence type="ECO:0000256" key="3">
    <source>
        <dbReference type="ARBA" id="ARBA00022737"/>
    </source>
</evidence>
<gene>
    <name evidence="11" type="ORF">HU200_008743</name>
</gene>
<reference evidence="11" key="1">
    <citation type="submission" date="2020-07" db="EMBL/GenBank/DDBJ databases">
        <title>Genome sequence and genetic diversity analysis of an under-domesticated orphan crop, white fonio (Digitaria exilis).</title>
        <authorList>
            <person name="Bennetzen J.L."/>
            <person name="Chen S."/>
            <person name="Ma X."/>
            <person name="Wang X."/>
            <person name="Yssel A.E.J."/>
            <person name="Chaluvadi S.R."/>
            <person name="Johnson M."/>
            <person name="Gangashetty P."/>
            <person name="Hamidou F."/>
            <person name="Sanogo M.D."/>
            <person name="Zwaenepoel A."/>
            <person name="Wallace J."/>
            <person name="Van De Peer Y."/>
            <person name="Van Deynze A."/>
        </authorList>
    </citation>
    <scope>NUCLEOTIDE SEQUENCE</scope>
    <source>
        <tissue evidence="11">Leaves</tissue>
    </source>
</reference>
<dbReference type="GO" id="GO:0043531">
    <property type="term" value="F:ADP binding"/>
    <property type="evidence" value="ECO:0007669"/>
    <property type="project" value="InterPro"/>
</dbReference>
<organism evidence="11 12">
    <name type="scientific">Digitaria exilis</name>
    <dbReference type="NCBI Taxonomy" id="1010633"/>
    <lineage>
        <taxon>Eukaryota</taxon>
        <taxon>Viridiplantae</taxon>
        <taxon>Streptophyta</taxon>
        <taxon>Embryophyta</taxon>
        <taxon>Tracheophyta</taxon>
        <taxon>Spermatophyta</taxon>
        <taxon>Magnoliopsida</taxon>
        <taxon>Liliopsida</taxon>
        <taxon>Poales</taxon>
        <taxon>Poaceae</taxon>
        <taxon>PACMAD clade</taxon>
        <taxon>Panicoideae</taxon>
        <taxon>Panicodae</taxon>
        <taxon>Paniceae</taxon>
        <taxon>Anthephorinae</taxon>
        <taxon>Digitaria</taxon>
    </lineage>
</organism>
<evidence type="ECO:0000256" key="2">
    <source>
        <dbReference type="ARBA" id="ARBA00022614"/>
    </source>
</evidence>
<feature type="domain" description="NB-ARC" evidence="8">
    <location>
        <begin position="266"/>
        <end position="438"/>
    </location>
</feature>
<protein>
    <recommendedName>
        <fullName evidence="13">AAA+ ATPase domain-containing protein</fullName>
    </recommendedName>
</protein>
<dbReference type="PANTHER" id="PTHR36766">
    <property type="entry name" value="PLANT BROAD-SPECTRUM MILDEW RESISTANCE PROTEIN RPW8"/>
    <property type="match status" value="1"/>
</dbReference>
<proteinExistence type="inferred from homology"/>
<dbReference type="InterPro" id="IPR027417">
    <property type="entry name" value="P-loop_NTPase"/>
</dbReference>
<dbReference type="OrthoDB" id="695275at2759"/>
<dbReference type="Gene3D" id="3.80.10.10">
    <property type="entry name" value="Ribonuclease Inhibitor"/>
    <property type="match status" value="4"/>
</dbReference>
<evidence type="ECO:0000313" key="12">
    <source>
        <dbReference type="Proteomes" id="UP000636709"/>
    </source>
</evidence>
<dbReference type="GO" id="GO:0005524">
    <property type="term" value="F:ATP binding"/>
    <property type="evidence" value="ECO:0007669"/>
    <property type="project" value="UniProtKB-KW"/>
</dbReference>
<feature type="domain" description="R13L1/DRL21-like LRR repeat region" evidence="10">
    <location>
        <begin position="514"/>
        <end position="630"/>
    </location>
</feature>
<dbReference type="InterPro" id="IPR002182">
    <property type="entry name" value="NB-ARC"/>
</dbReference>
<dbReference type="EMBL" id="JACEFO010000592">
    <property type="protein sequence ID" value="KAF8762899.1"/>
    <property type="molecule type" value="Genomic_DNA"/>
</dbReference>
<keyword evidence="4" id="KW-0547">Nucleotide-binding</keyword>
<dbReference type="Pfam" id="PF00931">
    <property type="entry name" value="NB-ARC"/>
    <property type="match status" value="1"/>
</dbReference>
<keyword evidence="3" id="KW-0677">Repeat</keyword>
<comment type="similarity">
    <text evidence="1">Belongs to the disease resistance NB-LRR family.</text>
</comment>
<comment type="caution">
    <text evidence="11">The sequence shown here is derived from an EMBL/GenBank/DDBJ whole genome shotgun (WGS) entry which is preliminary data.</text>
</comment>
<feature type="region of interest" description="Disordered" evidence="7">
    <location>
        <begin position="178"/>
        <end position="199"/>
    </location>
</feature>
<dbReference type="PANTHER" id="PTHR36766:SF64">
    <property type="entry name" value="OS12G0206100 PROTEIN"/>
    <property type="match status" value="1"/>
</dbReference>
<keyword evidence="2" id="KW-0433">Leucine-rich repeat</keyword>
<evidence type="ECO:0000256" key="4">
    <source>
        <dbReference type="ARBA" id="ARBA00022741"/>
    </source>
</evidence>
<dbReference type="InterPro" id="IPR056789">
    <property type="entry name" value="LRR_R13L1-DRL21"/>
</dbReference>
<dbReference type="GO" id="GO:0051707">
    <property type="term" value="P:response to other organism"/>
    <property type="evidence" value="ECO:0007669"/>
    <property type="project" value="UniProtKB-ARBA"/>
</dbReference>
<evidence type="ECO:0000256" key="6">
    <source>
        <dbReference type="ARBA" id="ARBA00022840"/>
    </source>
</evidence>
<feature type="domain" description="Disease resistance N-terminal" evidence="9">
    <location>
        <begin position="12"/>
        <end position="91"/>
    </location>
</feature>
<keyword evidence="12" id="KW-1185">Reference proteome</keyword>